<evidence type="ECO:0000256" key="11">
    <source>
        <dbReference type="ARBA" id="ARBA00023033"/>
    </source>
</evidence>
<keyword evidence="8" id="KW-0492">Microsome</keyword>
<comment type="cofactor">
    <cofactor evidence="1 13">
        <name>heme</name>
        <dbReference type="ChEBI" id="CHEBI:30413"/>
    </cofactor>
</comment>
<dbReference type="PANTHER" id="PTHR24292:SF100">
    <property type="entry name" value="CYTOCHROME P450 6A16, ISOFORM B-RELATED"/>
    <property type="match status" value="1"/>
</dbReference>
<reference evidence="15" key="2">
    <citation type="journal article" date="2020" name="Pestic. Biochem. Physiol.">
        <title>Knockdown of NADPH-cytochrome P450 reductase and CYP6MS1 increases the susceptibility of Sitophilus zeamais to terpinen-4-ol.</title>
        <authorList>
            <person name="Huang Y."/>
            <person name="Liao M."/>
            <person name="Yang Q."/>
            <person name="Shi S."/>
            <person name="Xiao J."/>
            <person name="Cao H."/>
        </authorList>
    </citation>
    <scope>NUCLEOTIDE SEQUENCE</scope>
</reference>
<dbReference type="CDD" id="cd11056">
    <property type="entry name" value="CYP6-like"/>
    <property type="match status" value="1"/>
</dbReference>
<evidence type="ECO:0000256" key="2">
    <source>
        <dbReference type="ARBA" id="ARBA00004174"/>
    </source>
</evidence>
<comment type="subcellular location">
    <subcellularLocation>
        <location evidence="3">Endoplasmic reticulum membrane</location>
        <topology evidence="3">Peripheral membrane protein</topology>
    </subcellularLocation>
    <subcellularLocation>
        <location evidence="2">Microsome membrane</location>
        <topology evidence="2">Peripheral membrane protein</topology>
    </subcellularLocation>
</comment>
<dbReference type="GO" id="GO:0016705">
    <property type="term" value="F:oxidoreductase activity, acting on paired donors, with incorporation or reduction of molecular oxygen"/>
    <property type="evidence" value="ECO:0007669"/>
    <property type="project" value="InterPro"/>
</dbReference>
<evidence type="ECO:0000256" key="10">
    <source>
        <dbReference type="ARBA" id="ARBA00023004"/>
    </source>
</evidence>
<dbReference type="EMBL" id="MK696192">
    <property type="protein sequence ID" value="QGY64109.1"/>
    <property type="molecule type" value="mRNA"/>
</dbReference>
<dbReference type="GO" id="GO:0020037">
    <property type="term" value="F:heme binding"/>
    <property type="evidence" value="ECO:0007669"/>
    <property type="project" value="InterPro"/>
</dbReference>
<evidence type="ECO:0000256" key="6">
    <source>
        <dbReference type="ARBA" id="ARBA00022723"/>
    </source>
</evidence>
<reference evidence="15" key="1">
    <citation type="journal article" date="2018" name="Pestic. Biochem. Physiol.">
        <title>Transcriptome profiling reveals differential gene expression of detoxification enzymes in Sitophilus zeamais responding to terpinen-4-ol fumigation.</title>
        <authorList>
            <person name="Huang Y."/>
            <person name="Liao M."/>
            <person name="Yang Q."/>
            <person name="Xiao J."/>
            <person name="Hu Z."/>
            <person name="Zhou L."/>
            <person name="Cao H."/>
        </authorList>
    </citation>
    <scope>NUCLEOTIDE SEQUENCE</scope>
</reference>
<evidence type="ECO:0000256" key="4">
    <source>
        <dbReference type="ARBA" id="ARBA00010617"/>
    </source>
</evidence>
<organism evidence="15">
    <name type="scientific">Sitophilus zeamais</name>
    <name type="common">Maize weevil</name>
    <dbReference type="NCBI Taxonomy" id="7047"/>
    <lineage>
        <taxon>Eukaryota</taxon>
        <taxon>Metazoa</taxon>
        <taxon>Ecdysozoa</taxon>
        <taxon>Arthropoda</taxon>
        <taxon>Hexapoda</taxon>
        <taxon>Insecta</taxon>
        <taxon>Pterygota</taxon>
        <taxon>Neoptera</taxon>
        <taxon>Endopterygota</taxon>
        <taxon>Coleoptera</taxon>
        <taxon>Polyphaga</taxon>
        <taxon>Cucujiformia</taxon>
        <taxon>Curculionidae</taxon>
        <taxon>Dryophthorinae</taxon>
        <taxon>Sitophilus</taxon>
    </lineage>
</organism>
<evidence type="ECO:0000256" key="1">
    <source>
        <dbReference type="ARBA" id="ARBA00001971"/>
    </source>
</evidence>
<dbReference type="PANTHER" id="PTHR24292">
    <property type="entry name" value="CYTOCHROME P450"/>
    <property type="match status" value="1"/>
</dbReference>
<dbReference type="SUPFAM" id="SSF48264">
    <property type="entry name" value="Cytochrome P450"/>
    <property type="match status" value="1"/>
</dbReference>
<dbReference type="PROSITE" id="PS00086">
    <property type="entry name" value="CYTOCHROME_P450"/>
    <property type="match status" value="1"/>
</dbReference>
<name>A0A6B9HA80_SITZE</name>
<proteinExistence type="evidence at transcript level"/>
<keyword evidence="10 13" id="KW-0408">Iron</keyword>
<evidence type="ECO:0000256" key="14">
    <source>
        <dbReference type="RuleBase" id="RU000461"/>
    </source>
</evidence>
<evidence type="ECO:0000256" key="13">
    <source>
        <dbReference type="PIRSR" id="PIRSR602401-1"/>
    </source>
</evidence>
<evidence type="ECO:0000256" key="12">
    <source>
        <dbReference type="ARBA" id="ARBA00023136"/>
    </source>
</evidence>
<evidence type="ECO:0000256" key="3">
    <source>
        <dbReference type="ARBA" id="ARBA00004406"/>
    </source>
</evidence>
<keyword evidence="12" id="KW-0472">Membrane</keyword>
<evidence type="ECO:0000313" key="15">
    <source>
        <dbReference type="EMBL" id="QGY64109.1"/>
    </source>
</evidence>
<dbReference type="GO" id="GO:0004497">
    <property type="term" value="F:monooxygenase activity"/>
    <property type="evidence" value="ECO:0007669"/>
    <property type="project" value="UniProtKB-KW"/>
</dbReference>
<dbReference type="InterPro" id="IPR002401">
    <property type="entry name" value="Cyt_P450_E_grp-I"/>
</dbReference>
<dbReference type="AlphaFoldDB" id="A0A6B9HA80"/>
<protein>
    <submittedName>
        <fullName evidence="15">Cytochrome P450 6MS1</fullName>
    </submittedName>
</protein>
<dbReference type="InterPro" id="IPR050476">
    <property type="entry name" value="Insect_CytP450_Detox"/>
</dbReference>
<dbReference type="PRINTS" id="PR00463">
    <property type="entry name" value="EP450I"/>
</dbReference>
<keyword evidence="9 14" id="KW-0560">Oxidoreductase</keyword>
<evidence type="ECO:0000256" key="8">
    <source>
        <dbReference type="ARBA" id="ARBA00022848"/>
    </source>
</evidence>
<comment type="similarity">
    <text evidence="4 14">Belongs to the cytochrome P450 family.</text>
</comment>
<keyword evidence="5 13" id="KW-0349">Heme</keyword>
<dbReference type="InterPro" id="IPR001128">
    <property type="entry name" value="Cyt_P450"/>
</dbReference>
<dbReference type="InterPro" id="IPR036396">
    <property type="entry name" value="Cyt_P450_sf"/>
</dbReference>
<dbReference type="Pfam" id="PF00067">
    <property type="entry name" value="p450"/>
    <property type="match status" value="1"/>
</dbReference>
<keyword evidence="7" id="KW-0256">Endoplasmic reticulum</keyword>
<dbReference type="GO" id="GO:0005789">
    <property type="term" value="C:endoplasmic reticulum membrane"/>
    <property type="evidence" value="ECO:0007669"/>
    <property type="project" value="UniProtKB-SubCell"/>
</dbReference>
<dbReference type="FunFam" id="1.10.630.10:FF:000042">
    <property type="entry name" value="Cytochrome P450"/>
    <property type="match status" value="1"/>
</dbReference>
<keyword evidence="6 13" id="KW-0479">Metal-binding</keyword>
<dbReference type="PRINTS" id="PR00385">
    <property type="entry name" value="P450"/>
</dbReference>
<accession>A0A6B9HA80</accession>
<dbReference type="GO" id="GO:0005506">
    <property type="term" value="F:iron ion binding"/>
    <property type="evidence" value="ECO:0007669"/>
    <property type="project" value="InterPro"/>
</dbReference>
<dbReference type="Gene3D" id="1.10.630.10">
    <property type="entry name" value="Cytochrome P450"/>
    <property type="match status" value="1"/>
</dbReference>
<evidence type="ECO:0000256" key="5">
    <source>
        <dbReference type="ARBA" id="ARBA00022617"/>
    </source>
</evidence>
<evidence type="ECO:0000256" key="9">
    <source>
        <dbReference type="ARBA" id="ARBA00023002"/>
    </source>
</evidence>
<keyword evidence="11 14" id="KW-0503">Monooxygenase</keyword>
<dbReference type="InterPro" id="IPR017972">
    <property type="entry name" value="Cyt_P450_CS"/>
</dbReference>
<evidence type="ECO:0000256" key="7">
    <source>
        <dbReference type="ARBA" id="ARBA00022824"/>
    </source>
</evidence>
<feature type="binding site" description="axial binding residue" evidence="13">
    <location>
        <position position="439"/>
    </location>
    <ligand>
        <name>heme</name>
        <dbReference type="ChEBI" id="CHEBI:30413"/>
    </ligand>
    <ligandPart>
        <name>Fe</name>
        <dbReference type="ChEBI" id="CHEBI:18248"/>
    </ligandPart>
</feature>
<sequence length="494" mass="57352">MLVYLILAILLFVFYVKWQHTYWKRHGVYQFNTDFLFGDTKNEMLGKSSIFQAVRDKYNQLKALNLKYGGVYMLLKPVFVPVDLDLIKRIVVKDFSYFQGHIDNVHPKDNLSMNLFGLYGDPWKKLRIKLTPTFTSGKMKLMFDTLVEKTKGLEELVKSHVKNNQPLDIKEVIARFTTDIIVSCAFGLESNCLGEAETEFRKYGRKVFDLKAWRMVLLNSVPRSLLTLCYHLGFTAFPRDVSQFFNKTVQDTIRYREDTKLYRKDFMQLLLEMKNKENGAINKITDEEIISQCFVFFIAGYETSATTTTFVLLELSQNQDIQEKLRAEIRDVLERHEGAITYDAIMEMTFLEMVINETLRKYPPVPNIPRFCTKDYHVPGTDVTIKKGTQVQIPVWGLQTDPEYFPNPEKFNPENFSAENKSKIPEMAFIPFGEGPRMCIGLRFGKLQSKVALVSLLRNFNFTLSEKTHTPIEFEKVSFILSVEGDVWLNATEI</sequence>